<proteinExistence type="predicted"/>
<organism evidence="4 5">
    <name type="scientific">Romboutsia maritimum</name>
    <dbReference type="NCBI Taxonomy" id="2020948"/>
    <lineage>
        <taxon>Bacteria</taxon>
        <taxon>Bacillati</taxon>
        <taxon>Bacillota</taxon>
        <taxon>Clostridia</taxon>
        <taxon>Peptostreptococcales</taxon>
        <taxon>Peptostreptococcaceae</taxon>
        <taxon>Romboutsia</taxon>
    </lineage>
</organism>
<protein>
    <submittedName>
        <fullName evidence="4">Uncharacterized protein</fullName>
    </submittedName>
</protein>
<evidence type="ECO:0000256" key="3">
    <source>
        <dbReference type="ARBA" id="ARBA00022729"/>
    </source>
</evidence>
<dbReference type="EMBL" id="NOJZ02000083">
    <property type="protein sequence ID" value="RDY22385.1"/>
    <property type="molecule type" value="Genomic_DNA"/>
</dbReference>
<dbReference type="InterPro" id="IPR004153">
    <property type="entry name" value="CXCXC_repeat"/>
</dbReference>
<evidence type="ECO:0000313" key="4">
    <source>
        <dbReference type="EMBL" id="RDY22385.1"/>
    </source>
</evidence>
<accession>A0A371IPH9</accession>
<evidence type="ECO:0000256" key="2">
    <source>
        <dbReference type="ARBA" id="ARBA00022525"/>
    </source>
</evidence>
<dbReference type="AlphaFoldDB" id="A0A371IPH9"/>
<comment type="caution">
    <text evidence="4">The sequence shown here is derived from an EMBL/GenBank/DDBJ whole genome shotgun (WGS) entry which is preliminary data.</text>
</comment>
<dbReference type="Proteomes" id="UP000243494">
    <property type="component" value="Unassembled WGS sequence"/>
</dbReference>
<keyword evidence="2" id="KW-0964">Secreted</keyword>
<gene>
    <name evidence="4" type="ORF">CHF27_013780</name>
</gene>
<dbReference type="GO" id="GO:0005576">
    <property type="term" value="C:extracellular region"/>
    <property type="evidence" value="ECO:0007669"/>
    <property type="project" value="UniProtKB-SubCell"/>
</dbReference>
<name>A0A371IPH9_9FIRM</name>
<reference evidence="4 5" key="1">
    <citation type="journal article" date="2017" name="Genome Announc.">
        <title>Draft Genome Sequence of Romboutsia maritimum sp. nov. Strain CCRI-22766(T), Isolated from Coastal Estuarine Mud.</title>
        <authorList>
            <person name="Maheux A.F."/>
            <person name="Boudreau D.K."/>
            <person name="Berube E."/>
            <person name="Boissinot M."/>
            <person name="Raymond F."/>
            <person name="Brodeur S."/>
            <person name="Corbeil J."/>
            <person name="Brightwell G."/>
            <person name="Broda D."/>
            <person name="Omar R.F."/>
            <person name="Bergeron M.G."/>
        </authorList>
    </citation>
    <scope>NUCLEOTIDE SEQUENCE [LARGE SCALE GENOMIC DNA]</scope>
    <source>
        <strain evidence="4 5">CCRI-22766</strain>
    </source>
</reference>
<keyword evidence="3" id="KW-0732">Signal</keyword>
<dbReference type="Pfam" id="PF03128">
    <property type="entry name" value="CXCXC"/>
    <property type="match status" value="1"/>
</dbReference>
<comment type="subcellular location">
    <subcellularLocation>
        <location evidence="1">Secreted</location>
    </subcellularLocation>
</comment>
<sequence length="17" mass="1950">MMFAKYFSSESCSCVDD</sequence>
<evidence type="ECO:0000313" key="5">
    <source>
        <dbReference type="Proteomes" id="UP000243494"/>
    </source>
</evidence>
<keyword evidence="5" id="KW-1185">Reference proteome</keyword>
<evidence type="ECO:0000256" key="1">
    <source>
        <dbReference type="ARBA" id="ARBA00004613"/>
    </source>
</evidence>